<keyword evidence="6" id="KW-0630">Potassium</keyword>
<dbReference type="Gene3D" id="1.10.287.70">
    <property type="match status" value="1"/>
</dbReference>
<keyword evidence="2" id="KW-0813">Transport</keyword>
<dbReference type="Gene3D" id="1.20.120.350">
    <property type="entry name" value="Voltage-gated potassium channels. Chain C"/>
    <property type="match status" value="1"/>
</dbReference>
<evidence type="ECO:0000256" key="6">
    <source>
        <dbReference type="ARBA" id="ARBA00022958"/>
    </source>
</evidence>
<dbReference type="PANTHER" id="PTHR10027">
    <property type="entry name" value="CALCIUM-ACTIVATED POTASSIUM CHANNEL ALPHA CHAIN"/>
    <property type="match status" value="1"/>
</dbReference>
<evidence type="ECO:0000259" key="13">
    <source>
        <dbReference type="Pfam" id="PF13248"/>
    </source>
</evidence>
<keyword evidence="5" id="KW-0631">Potassium channel</keyword>
<evidence type="ECO:0000256" key="10">
    <source>
        <dbReference type="ARBA" id="ARBA00023303"/>
    </source>
</evidence>
<dbReference type="GO" id="GO:0005267">
    <property type="term" value="F:potassium channel activity"/>
    <property type="evidence" value="ECO:0007669"/>
    <property type="project" value="UniProtKB-KW"/>
</dbReference>
<dbReference type="InterPro" id="IPR027359">
    <property type="entry name" value="Volt_channel_dom_sf"/>
</dbReference>
<keyword evidence="3" id="KW-0633">Potassium transport</keyword>
<sequence>MREFRSRVAFYLEDVTTSIGLTVNLVILGLILVSLGIYVAQTYPLPETLQFWFRQLDLGILTLFTLEYCIRFWCAESKIKFIFNIFSIIDLLSILPLFFGIFDIRYFRIFRWFRILRIIRFFGSRGSIFQVKTADQLVFTRILLTLFSIIFVYAGLIYQIEHPVNPEVYRTFFDAFYFAVVTMTTVGFGDVIPLSDGGKFVTVLMILTGVVLIPLQISDLTKQLLRSNSRIENPCPKCGLSSHDTDANFCKNCGTKLT</sequence>
<feature type="domain" description="Ion transport" evidence="12">
    <location>
        <begin position="23"/>
        <end position="214"/>
    </location>
</feature>
<evidence type="ECO:0000256" key="8">
    <source>
        <dbReference type="ARBA" id="ARBA00023065"/>
    </source>
</evidence>
<dbReference type="GO" id="GO:0016020">
    <property type="term" value="C:membrane"/>
    <property type="evidence" value="ECO:0007669"/>
    <property type="project" value="UniProtKB-SubCell"/>
</dbReference>
<evidence type="ECO:0000256" key="4">
    <source>
        <dbReference type="ARBA" id="ARBA00022692"/>
    </source>
</evidence>
<reference evidence="14 15" key="1">
    <citation type="submission" date="2024-01" db="EMBL/GenBank/DDBJ databases">
        <title>Genomic insights into the taxonomy and metabolism of the cyanobacterium Pannus brasiliensis CCIBt3594.</title>
        <authorList>
            <person name="Machado M."/>
            <person name="Botero N.B."/>
            <person name="Andreote A.P.D."/>
            <person name="Feitosa A.M.T."/>
            <person name="Popin R."/>
            <person name="Sivonen K."/>
            <person name="Fiore M.F."/>
        </authorList>
    </citation>
    <scope>NUCLEOTIDE SEQUENCE [LARGE SCALE GENOMIC DNA]</scope>
    <source>
        <strain evidence="14 15">CCIBt3594</strain>
    </source>
</reference>
<evidence type="ECO:0000256" key="1">
    <source>
        <dbReference type="ARBA" id="ARBA00004141"/>
    </source>
</evidence>
<organism evidence="14 15">
    <name type="scientific">Pannus brasiliensis CCIBt3594</name>
    <dbReference type="NCBI Taxonomy" id="1427578"/>
    <lineage>
        <taxon>Bacteria</taxon>
        <taxon>Bacillati</taxon>
        <taxon>Cyanobacteriota</taxon>
        <taxon>Cyanophyceae</taxon>
        <taxon>Oscillatoriophycideae</taxon>
        <taxon>Chroococcales</taxon>
        <taxon>Microcystaceae</taxon>
        <taxon>Pannus</taxon>
    </lineage>
</organism>
<name>A0AAW9QUK7_9CHRO</name>
<evidence type="ECO:0000313" key="15">
    <source>
        <dbReference type="Proteomes" id="UP001328733"/>
    </source>
</evidence>
<feature type="transmembrane region" description="Helical" evidence="11">
    <location>
        <begin position="81"/>
        <end position="102"/>
    </location>
</feature>
<feature type="domain" description="Putative zinc-ribbon" evidence="13">
    <location>
        <begin position="232"/>
        <end position="257"/>
    </location>
</feature>
<protein>
    <submittedName>
        <fullName evidence="14">Ion transporter</fullName>
    </submittedName>
</protein>
<keyword evidence="9 11" id="KW-0472">Membrane</keyword>
<dbReference type="SUPFAM" id="SSF81324">
    <property type="entry name" value="Voltage-gated potassium channels"/>
    <property type="match status" value="1"/>
</dbReference>
<dbReference type="InterPro" id="IPR059113">
    <property type="entry name" value="Znf_ribbon"/>
</dbReference>
<dbReference type="Proteomes" id="UP001328733">
    <property type="component" value="Unassembled WGS sequence"/>
</dbReference>
<feature type="transmembrane region" description="Helical" evidence="11">
    <location>
        <begin position="52"/>
        <end position="74"/>
    </location>
</feature>
<keyword evidence="7 11" id="KW-1133">Transmembrane helix</keyword>
<dbReference type="AlphaFoldDB" id="A0AAW9QUK7"/>
<evidence type="ECO:0000313" key="14">
    <source>
        <dbReference type="EMBL" id="MEG3437551.1"/>
    </source>
</evidence>
<gene>
    <name evidence="14" type="ORF">V0288_10510</name>
</gene>
<evidence type="ECO:0000256" key="2">
    <source>
        <dbReference type="ARBA" id="ARBA00022448"/>
    </source>
</evidence>
<dbReference type="RefSeq" id="WP_332865029.1">
    <property type="nucleotide sequence ID" value="NZ_JBAFSM010000016.1"/>
</dbReference>
<feature type="transmembrane region" description="Helical" evidence="11">
    <location>
        <begin position="21"/>
        <end position="40"/>
    </location>
</feature>
<evidence type="ECO:0000259" key="12">
    <source>
        <dbReference type="Pfam" id="PF00520"/>
    </source>
</evidence>
<evidence type="ECO:0000256" key="9">
    <source>
        <dbReference type="ARBA" id="ARBA00023136"/>
    </source>
</evidence>
<dbReference type="Pfam" id="PF00520">
    <property type="entry name" value="Ion_trans"/>
    <property type="match status" value="1"/>
</dbReference>
<keyword evidence="4 11" id="KW-0812">Transmembrane</keyword>
<keyword evidence="10" id="KW-0407">Ion channel</keyword>
<evidence type="ECO:0000256" key="11">
    <source>
        <dbReference type="SAM" id="Phobius"/>
    </source>
</evidence>
<dbReference type="EMBL" id="JBAFSM010000016">
    <property type="protein sequence ID" value="MEG3437551.1"/>
    <property type="molecule type" value="Genomic_DNA"/>
</dbReference>
<comment type="caution">
    <text evidence="14">The sequence shown here is derived from an EMBL/GenBank/DDBJ whole genome shotgun (WGS) entry which is preliminary data.</text>
</comment>
<dbReference type="PRINTS" id="PR00169">
    <property type="entry name" value="KCHANNEL"/>
</dbReference>
<dbReference type="InterPro" id="IPR047871">
    <property type="entry name" value="K_chnl_Slo-like"/>
</dbReference>
<feature type="transmembrane region" description="Helical" evidence="11">
    <location>
        <begin position="172"/>
        <end position="194"/>
    </location>
</feature>
<proteinExistence type="predicted"/>
<feature type="transmembrane region" description="Helical" evidence="11">
    <location>
        <begin position="200"/>
        <end position="217"/>
    </location>
</feature>
<keyword evidence="15" id="KW-1185">Reference proteome</keyword>
<dbReference type="Pfam" id="PF13248">
    <property type="entry name" value="Zn_ribbon_3"/>
    <property type="match status" value="1"/>
</dbReference>
<comment type="subcellular location">
    <subcellularLocation>
        <location evidence="1">Membrane</location>
        <topology evidence="1">Multi-pass membrane protein</topology>
    </subcellularLocation>
</comment>
<evidence type="ECO:0000256" key="5">
    <source>
        <dbReference type="ARBA" id="ARBA00022826"/>
    </source>
</evidence>
<dbReference type="PANTHER" id="PTHR10027:SF10">
    <property type="entry name" value="SLOWPOKE 2, ISOFORM D"/>
    <property type="match status" value="1"/>
</dbReference>
<keyword evidence="8" id="KW-0406">Ion transport</keyword>
<evidence type="ECO:0000256" key="7">
    <source>
        <dbReference type="ARBA" id="ARBA00022989"/>
    </source>
</evidence>
<feature type="transmembrane region" description="Helical" evidence="11">
    <location>
        <begin position="138"/>
        <end position="160"/>
    </location>
</feature>
<dbReference type="InterPro" id="IPR005821">
    <property type="entry name" value="Ion_trans_dom"/>
</dbReference>
<evidence type="ECO:0000256" key="3">
    <source>
        <dbReference type="ARBA" id="ARBA00022538"/>
    </source>
</evidence>
<accession>A0AAW9QUK7</accession>